<dbReference type="OrthoDB" id="284449at2"/>
<dbReference type="Pfam" id="PF06055">
    <property type="entry name" value="ExoD"/>
    <property type="match status" value="1"/>
</dbReference>
<dbReference type="PANTHER" id="PTHR41795:SF1">
    <property type="entry name" value="EXOPOLYSACCHARIDE SYNTHESIS PROTEIN"/>
    <property type="match status" value="1"/>
</dbReference>
<dbReference type="AlphaFoldDB" id="A0A5C5ZRC8"/>
<protein>
    <submittedName>
        <fullName evidence="2">Exopolysaccharide synthesis, ExoD</fullName>
    </submittedName>
</protein>
<feature type="transmembrane region" description="Helical" evidence="1">
    <location>
        <begin position="174"/>
        <end position="194"/>
    </location>
</feature>
<sequence>MSAAAQTTKLSDLFDSLVDNTSGEKVSIGDLMDALDTRTFGPLLLLPGIIAASPIGAVPGMSIVTGSMIILIAGQILIGRKKPWLPNRLLEFEFSRDRLTATKKKLGPWMEWAERPIQARYPVLVDPPAAQIVAVACILLALTFYPLALFPFGVFLPATAVCFYALGLSSRDGLLTLFAAVLTTASLWALYAFWPF</sequence>
<evidence type="ECO:0000256" key="1">
    <source>
        <dbReference type="SAM" id="Phobius"/>
    </source>
</evidence>
<reference evidence="2 3" key="1">
    <citation type="submission" date="2019-02" db="EMBL/GenBank/DDBJ databases">
        <title>Deep-cultivation of Planctomycetes and their phenomic and genomic characterization uncovers novel biology.</title>
        <authorList>
            <person name="Wiegand S."/>
            <person name="Jogler M."/>
            <person name="Boedeker C."/>
            <person name="Pinto D."/>
            <person name="Vollmers J."/>
            <person name="Rivas-Marin E."/>
            <person name="Kohn T."/>
            <person name="Peeters S.H."/>
            <person name="Heuer A."/>
            <person name="Rast P."/>
            <person name="Oberbeckmann S."/>
            <person name="Bunk B."/>
            <person name="Jeske O."/>
            <person name="Meyerdierks A."/>
            <person name="Storesund J.E."/>
            <person name="Kallscheuer N."/>
            <person name="Luecker S."/>
            <person name="Lage O.M."/>
            <person name="Pohl T."/>
            <person name="Merkel B.J."/>
            <person name="Hornburger P."/>
            <person name="Mueller R.-W."/>
            <person name="Bruemmer F."/>
            <person name="Labrenz M."/>
            <person name="Spormann A.M."/>
            <person name="Op Den Camp H."/>
            <person name="Overmann J."/>
            <person name="Amann R."/>
            <person name="Jetten M.S.M."/>
            <person name="Mascher T."/>
            <person name="Medema M.H."/>
            <person name="Devos D.P."/>
            <person name="Kaster A.-K."/>
            <person name="Ovreas L."/>
            <person name="Rohde M."/>
            <person name="Galperin M.Y."/>
            <person name="Jogler C."/>
        </authorList>
    </citation>
    <scope>NUCLEOTIDE SEQUENCE [LARGE SCALE GENOMIC DNA]</scope>
    <source>
        <strain evidence="2 3">Mal64</strain>
    </source>
</reference>
<feature type="transmembrane region" description="Helical" evidence="1">
    <location>
        <begin position="148"/>
        <end position="167"/>
    </location>
</feature>
<dbReference type="PIRSF" id="PIRSF033239">
    <property type="entry name" value="ExoD"/>
    <property type="match status" value="1"/>
</dbReference>
<gene>
    <name evidence="2" type="ORF">Mal64_04420</name>
</gene>
<feature type="transmembrane region" description="Helical" evidence="1">
    <location>
        <begin position="45"/>
        <end position="78"/>
    </location>
</feature>
<dbReference type="PANTHER" id="PTHR41795">
    <property type="entry name" value="EXOPOLYSACCHARIDE SYNTHESIS PROTEIN"/>
    <property type="match status" value="1"/>
</dbReference>
<evidence type="ECO:0000313" key="3">
    <source>
        <dbReference type="Proteomes" id="UP000315440"/>
    </source>
</evidence>
<comment type="caution">
    <text evidence="2">The sequence shown here is derived from an EMBL/GenBank/DDBJ whole genome shotgun (WGS) entry which is preliminary data.</text>
</comment>
<name>A0A5C5ZRC8_9BACT</name>
<keyword evidence="1" id="KW-0812">Transmembrane</keyword>
<dbReference type="Proteomes" id="UP000315440">
    <property type="component" value="Unassembled WGS sequence"/>
</dbReference>
<dbReference type="InterPro" id="IPR010331">
    <property type="entry name" value="ExoD"/>
</dbReference>
<accession>A0A5C5ZRC8</accession>
<dbReference type="RefSeq" id="WP_146396395.1">
    <property type="nucleotide sequence ID" value="NZ_SJPQ01000001.1"/>
</dbReference>
<keyword evidence="3" id="KW-1185">Reference proteome</keyword>
<keyword evidence="1" id="KW-1133">Transmembrane helix</keyword>
<proteinExistence type="predicted"/>
<dbReference type="EMBL" id="SJPQ01000001">
    <property type="protein sequence ID" value="TWT90059.1"/>
    <property type="molecule type" value="Genomic_DNA"/>
</dbReference>
<organism evidence="2 3">
    <name type="scientific">Pseudobythopirellula maris</name>
    <dbReference type="NCBI Taxonomy" id="2527991"/>
    <lineage>
        <taxon>Bacteria</taxon>
        <taxon>Pseudomonadati</taxon>
        <taxon>Planctomycetota</taxon>
        <taxon>Planctomycetia</taxon>
        <taxon>Pirellulales</taxon>
        <taxon>Lacipirellulaceae</taxon>
        <taxon>Pseudobythopirellula</taxon>
    </lineage>
</organism>
<evidence type="ECO:0000313" key="2">
    <source>
        <dbReference type="EMBL" id="TWT90059.1"/>
    </source>
</evidence>
<keyword evidence="1" id="KW-0472">Membrane</keyword>